<organism evidence="1 2">
    <name type="scientific">Nicotiana sylvestris</name>
    <name type="common">Wood tobacco</name>
    <name type="synonym">South American tobacco</name>
    <dbReference type="NCBI Taxonomy" id="4096"/>
    <lineage>
        <taxon>Eukaryota</taxon>
        <taxon>Viridiplantae</taxon>
        <taxon>Streptophyta</taxon>
        <taxon>Embryophyta</taxon>
        <taxon>Tracheophyta</taxon>
        <taxon>Spermatophyta</taxon>
        <taxon>Magnoliopsida</taxon>
        <taxon>eudicotyledons</taxon>
        <taxon>Gunneridae</taxon>
        <taxon>Pentapetalae</taxon>
        <taxon>asterids</taxon>
        <taxon>lamiids</taxon>
        <taxon>Solanales</taxon>
        <taxon>Solanaceae</taxon>
        <taxon>Nicotianoideae</taxon>
        <taxon>Nicotianeae</taxon>
        <taxon>Nicotiana</taxon>
    </lineage>
</organism>
<accession>A0A1U7Y1H3</accession>
<dbReference type="AlphaFoldDB" id="A0A1U7Y1H3"/>
<keyword evidence="1" id="KW-1185">Reference proteome</keyword>
<evidence type="ECO:0000313" key="2">
    <source>
        <dbReference type="RefSeq" id="XP_009795796.1"/>
    </source>
</evidence>
<reference evidence="2" key="2">
    <citation type="submission" date="2025-08" db="UniProtKB">
        <authorList>
            <consortium name="RefSeq"/>
        </authorList>
    </citation>
    <scope>IDENTIFICATION</scope>
    <source>
        <tissue evidence="2">Leaf</tissue>
    </source>
</reference>
<dbReference type="RefSeq" id="XP_009795796.1">
    <property type="nucleotide sequence ID" value="XM_009797494.1"/>
</dbReference>
<sequence length="404" mass="44837">MSFPERWNMKNQFPRELTSSANAAAAAYPSAVKYLSGWAKVEEPKADSVALTPEVLRSPRAEGEEIDDSSIAPERGENLIVPYIARPVDSKSELDDVVVLPQAKEAFDGVSGNVLKLVDGQNIPGAEVHSDKVLYNQTFARFQAELTHYEGERRKLTLEVDELRAIFTKKVEEFRGFRDCLEAASRKRTHLTKQLEKKDVLMREELRARDTEILQLKWHVSETTSKRDTLHRKVVSIRHQLHDARAESNKYKDLHTELVVALSGAKAKTEALVSSYKEDVVAANAQARKVSEEDELQLTRAVEQAWLESRKQALEDKNAGGIDLSTEIERVKTLEEEVVALLTSEGESSSGSKNDEDEGKIPEGEEAVEDLGAVAGVVEGTTFEGAIEGIALMVDLGFICSFPC</sequence>
<evidence type="ECO:0000313" key="1">
    <source>
        <dbReference type="Proteomes" id="UP000189701"/>
    </source>
</evidence>
<gene>
    <name evidence="2" type="primary">LOC104242442</name>
</gene>
<reference evidence="1" key="1">
    <citation type="journal article" date="2013" name="Genome Biol.">
        <title>Reference genomes and transcriptomes of Nicotiana sylvestris and Nicotiana tomentosiformis.</title>
        <authorList>
            <person name="Sierro N."/>
            <person name="Battey J.N."/>
            <person name="Ouadi S."/>
            <person name="Bovet L."/>
            <person name="Goepfert S."/>
            <person name="Bakaher N."/>
            <person name="Peitsch M.C."/>
            <person name="Ivanov N.V."/>
        </authorList>
    </citation>
    <scope>NUCLEOTIDE SEQUENCE [LARGE SCALE GENOMIC DNA]</scope>
</reference>
<dbReference type="OrthoDB" id="1243076at2759"/>
<protein>
    <submittedName>
        <fullName evidence="2">Girdin-like</fullName>
    </submittedName>
</protein>
<dbReference type="Proteomes" id="UP000189701">
    <property type="component" value="Unplaced"/>
</dbReference>
<proteinExistence type="predicted"/>
<name>A0A1U7Y1H3_NICSY</name>